<dbReference type="InterPro" id="IPR001412">
    <property type="entry name" value="aa-tRNA-synth_I_CS"/>
</dbReference>
<dbReference type="PANTHER" id="PTHR43311:SF2">
    <property type="entry name" value="GLUTAMATE--TRNA LIGASE, MITOCHONDRIAL-RELATED"/>
    <property type="match status" value="1"/>
</dbReference>
<feature type="domain" description="Glutamyl/glutaminyl-tRNA synthetase class Ib catalytic" evidence="15">
    <location>
        <begin position="42"/>
        <end position="283"/>
    </location>
</feature>
<dbReference type="InterPro" id="IPR008925">
    <property type="entry name" value="aa_tRNA-synth_I_cd-bd_sf"/>
</dbReference>
<dbReference type="InterPro" id="IPR020061">
    <property type="entry name" value="Glu_tRNA_lig_a-bdl"/>
</dbReference>
<dbReference type="Gene3D" id="3.90.800.10">
    <property type="entry name" value="Glutamyl-tRNA Synthetase, Domain 3"/>
    <property type="match status" value="1"/>
</dbReference>
<evidence type="ECO:0000256" key="9">
    <source>
        <dbReference type="ARBA" id="ARBA00044251"/>
    </source>
</evidence>
<feature type="domain" description="Aminoacyl-tRNA synthetase class I anticodon-binding" evidence="16">
    <location>
        <begin position="444"/>
        <end position="601"/>
    </location>
</feature>
<evidence type="ECO:0000256" key="7">
    <source>
        <dbReference type="ARBA" id="ARBA00044054"/>
    </source>
</evidence>
<dbReference type="InterPro" id="IPR020058">
    <property type="entry name" value="Glu/Gln-tRNA-synth_Ib_cat-dom"/>
</dbReference>
<dbReference type="GO" id="GO:0006424">
    <property type="term" value="P:glutamyl-tRNA aminoacylation"/>
    <property type="evidence" value="ECO:0007669"/>
    <property type="project" value="InterPro"/>
</dbReference>
<gene>
    <name evidence="17" type="ORF">DC041_0012004</name>
</gene>
<evidence type="ECO:0000256" key="12">
    <source>
        <dbReference type="ARBA" id="ARBA00047479"/>
    </source>
</evidence>
<dbReference type="Proteomes" id="UP000290809">
    <property type="component" value="Unassembled WGS sequence"/>
</dbReference>
<evidence type="ECO:0000256" key="13">
    <source>
        <dbReference type="ARBA" id="ARBA00047689"/>
    </source>
</evidence>
<comment type="catalytic activity">
    <reaction evidence="11">
        <text>tRNA(Glu) + L-glutamate + ATP = L-glutamyl-tRNA(Glu) + AMP + diphosphate</text>
        <dbReference type="Rhea" id="RHEA:23540"/>
        <dbReference type="Rhea" id="RHEA-COMP:9663"/>
        <dbReference type="Rhea" id="RHEA-COMP:9680"/>
        <dbReference type="ChEBI" id="CHEBI:29985"/>
        <dbReference type="ChEBI" id="CHEBI:30616"/>
        <dbReference type="ChEBI" id="CHEBI:33019"/>
        <dbReference type="ChEBI" id="CHEBI:78442"/>
        <dbReference type="ChEBI" id="CHEBI:78520"/>
        <dbReference type="ChEBI" id="CHEBI:456215"/>
        <dbReference type="EC" id="6.1.1.17"/>
    </reaction>
    <physiologicalReaction direction="left-to-right" evidence="11">
        <dbReference type="Rhea" id="RHEA:23541"/>
    </physiologicalReaction>
</comment>
<dbReference type="Pfam" id="PF00749">
    <property type="entry name" value="tRNA-synt_1c"/>
    <property type="match status" value="1"/>
</dbReference>
<dbReference type="InterPro" id="IPR000924">
    <property type="entry name" value="Glu/Gln-tRNA-synth"/>
</dbReference>
<evidence type="ECO:0000256" key="14">
    <source>
        <dbReference type="RuleBase" id="RU363037"/>
    </source>
</evidence>
<keyword evidence="3 14" id="KW-0547">Nucleotide-binding</keyword>
<evidence type="ECO:0000256" key="8">
    <source>
        <dbReference type="ARBA" id="ARBA00044142"/>
    </source>
</evidence>
<dbReference type="GO" id="GO:0005524">
    <property type="term" value="F:ATP binding"/>
    <property type="evidence" value="ECO:0007669"/>
    <property type="project" value="UniProtKB-KW"/>
</dbReference>
<comment type="similarity">
    <text evidence="1">Belongs to the class-I aminoacyl-tRNA synthetase family. Glutamate--tRNA ligase type 1 subfamily.</text>
</comment>
<dbReference type="Gene3D" id="1.10.1160.10">
    <property type="entry name" value="Glutamyl-trna Synthetase, Domain 2"/>
    <property type="match status" value="1"/>
</dbReference>
<keyword evidence="6 14" id="KW-0030">Aminoacyl-tRNA synthetase</keyword>
<evidence type="ECO:0000256" key="2">
    <source>
        <dbReference type="ARBA" id="ARBA00022598"/>
    </source>
</evidence>
<dbReference type="InterPro" id="IPR020751">
    <property type="entry name" value="aa-tRNA-synth_I_codon-bd_sub2"/>
</dbReference>
<dbReference type="Pfam" id="PF19269">
    <property type="entry name" value="Anticodon_2"/>
    <property type="match status" value="1"/>
</dbReference>
<evidence type="ECO:0000313" key="17">
    <source>
        <dbReference type="EMBL" id="RTG82988.1"/>
    </source>
</evidence>
<proteinExistence type="inferred from homology"/>
<evidence type="ECO:0000256" key="4">
    <source>
        <dbReference type="ARBA" id="ARBA00022840"/>
    </source>
</evidence>
<dbReference type="HAMAP" id="MF_00022">
    <property type="entry name" value="Glu_tRNA_synth_type1"/>
    <property type="match status" value="1"/>
</dbReference>
<dbReference type="GO" id="GO:0005739">
    <property type="term" value="C:mitochondrion"/>
    <property type="evidence" value="ECO:0007669"/>
    <property type="project" value="TreeGrafter"/>
</dbReference>
<accession>A0A430Q5L1</accession>
<comment type="catalytic activity">
    <reaction evidence="13">
        <text>tRNA(Gln) + L-glutamate + ATP = L-glutamyl-tRNA(Gln) + AMP + diphosphate</text>
        <dbReference type="Rhea" id="RHEA:64612"/>
        <dbReference type="Rhea" id="RHEA-COMP:9662"/>
        <dbReference type="Rhea" id="RHEA-COMP:9684"/>
        <dbReference type="ChEBI" id="CHEBI:29985"/>
        <dbReference type="ChEBI" id="CHEBI:30616"/>
        <dbReference type="ChEBI" id="CHEBI:33019"/>
        <dbReference type="ChEBI" id="CHEBI:78442"/>
        <dbReference type="ChEBI" id="CHEBI:78520"/>
        <dbReference type="ChEBI" id="CHEBI:456215"/>
    </reaction>
    <physiologicalReaction direction="left-to-right" evidence="13">
        <dbReference type="Rhea" id="RHEA:64613"/>
    </physiologicalReaction>
</comment>
<dbReference type="AlphaFoldDB" id="A0A430Q5L1"/>
<dbReference type="GO" id="GO:0050561">
    <property type="term" value="F:glutamate-tRNA(Gln) ligase activity"/>
    <property type="evidence" value="ECO:0007669"/>
    <property type="project" value="UniProtKB-EC"/>
</dbReference>
<organism evidence="17 18">
    <name type="scientific">Schistosoma bovis</name>
    <name type="common">Blood fluke</name>
    <dbReference type="NCBI Taxonomy" id="6184"/>
    <lineage>
        <taxon>Eukaryota</taxon>
        <taxon>Metazoa</taxon>
        <taxon>Spiralia</taxon>
        <taxon>Lophotrochozoa</taxon>
        <taxon>Platyhelminthes</taxon>
        <taxon>Trematoda</taxon>
        <taxon>Digenea</taxon>
        <taxon>Strigeidida</taxon>
        <taxon>Schistosomatoidea</taxon>
        <taxon>Schistosomatidae</taxon>
        <taxon>Schistosoma</taxon>
    </lineage>
</organism>
<keyword evidence="5 14" id="KW-0648">Protein biosynthesis</keyword>
<evidence type="ECO:0000256" key="10">
    <source>
        <dbReference type="ARBA" id="ARBA00044313"/>
    </source>
</evidence>
<comment type="caution">
    <text evidence="17">The sequence shown here is derived from an EMBL/GenBank/DDBJ whole genome shotgun (WGS) entry which is preliminary data.</text>
</comment>
<comment type="catalytic activity">
    <reaction evidence="12">
        <text>tRNA(Glx) + L-glutamate + ATP = L-glutamyl-tRNA(Glx) + AMP + diphosphate</text>
        <dbReference type="Rhea" id="RHEA:18397"/>
        <dbReference type="Rhea" id="RHEA-COMP:9713"/>
        <dbReference type="Rhea" id="RHEA-COMP:9716"/>
        <dbReference type="ChEBI" id="CHEBI:29985"/>
        <dbReference type="ChEBI" id="CHEBI:30616"/>
        <dbReference type="ChEBI" id="CHEBI:33019"/>
        <dbReference type="ChEBI" id="CHEBI:78442"/>
        <dbReference type="ChEBI" id="CHEBI:78520"/>
        <dbReference type="ChEBI" id="CHEBI:456215"/>
        <dbReference type="EC" id="6.1.1.24"/>
    </reaction>
    <physiologicalReaction direction="left-to-right" evidence="12">
        <dbReference type="Rhea" id="RHEA:18398"/>
    </physiologicalReaction>
</comment>
<dbReference type="GO" id="GO:0004818">
    <property type="term" value="F:glutamate-tRNA ligase activity"/>
    <property type="evidence" value="ECO:0007669"/>
    <property type="project" value="UniProtKB-EC"/>
</dbReference>
<evidence type="ECO:0000256" key="5">
    <source>
        <dbReference type="ARBA" id="ARBA00022917"/>
    </source>
</evidence>
<name>A0A430Q5L1_SCHBO</name>
<evidence type="ECO:0000256" key="1">
    <source>
        <dbReference type="ARBA" id="ARBA00007894"/>
    </source>
</evidence>
<dbReference type="SUPFAM" id="SSF48163">
    <property type="entry name" value="An anticodon-binding domain of class I aminoacyl-tRNA synthetases"/>
    <property type="match status" value="1"/>
</dbReference>
<dbReference type="PANTHER" id="PTHR43311">
    <property type="entry name" value="GLUTAMATE--TRNA LIGASE"/>
    <property type="match status" value="1"/>
</dbReference>
<dbReference type="Gene3D" id="3.40.50.620">
    <property type="entry name" value="HUPs"/>
    <property type="match status" value="1"/>
</dbReference>
<evidence type="ECO:0000256" key="3">
    <source>
        <dbReference type="ARBA" id="ARBA00022741"/>
    </source>
</evidence>
<dbReference type="InterPro" id="IPR004527">
    <property type="entry name" value="Glu-tRNA-ligase_bac/mito"/>
</dbReference>
<keyword evidence="4 14" id="KW-0067">ATP-binding</keyword>
<dbReference type="SUPFAM" id="SSF52374">
    <property type="entry name" value="Nucleotidylyl transferase"/>
    <property type="match status" value="1"/>
</dbReference>
<keyword evidence="2 14" id="KW-0436">Ligase</keyword>
<evidence type="ECO:0000256" key="11">
    <source>
        <dbReference type="ARBA" id="ARBA00047366"/>
    </source>
</evidence>
<dbReference type="PRINTS" id="PR00987">
    <property type="entry name" value="TRNASYNTHGLU"/>
</dbReference>
<keyword evidence="18" id="KW-1185">Reference proteome</keyword>
<dbReference type="NCBIfam" id="TIGR00464">
    <property type="entry name" value="gltX_bact"/>
    <property type="match status" value="1"/>
</dbReference>
<dbReference type="Gene3D" id="1.10.10.350">
    <property type="match status" value="1"/>
</dbReference>
<evidence type="ECO:0000256" key="6">
    <source>
        <dbReference type="ARBA" id="ARBA00023146"/>
    </source>
</evidence>
<protein>
    <recommendedName>
        <fullName evidence="8">Nondiscriminating glutamyl-tRNA synthetase EARS2, mitochondrial</fullName>
        <ecNumber evidence="7">6.1.1.24</ecNumber>
    </recommendedName>
    <alternativeName>
        <fullName evidence="10">Glutamate--tRNA(Gln) ligase EARS2, mitochondrial</fullName>
    </alternativeName>
    <alternativeName>
        <fullName evidence="9">Mitochondrial glutamyl-tRNA synthetase</fullName>
    </alternativeName>
</protein>
<dbReference type="EC" id="6.1.1.24" evidence="7"/>
<sequence>MLVKGVLTLTSSRMRLSRSIYFLRQKCIIFRQKCKLTENSPIRVRFAPSPTGFMHLGGLRTALFNKLFAVKHSGKFILRIEDTDKSRVQPYAKDDIIESLHWSGLTPDESPTTGGNYGSYIQSERRPLYSSIAQKLIDEGFAYRCFCSSERLAILRKEQSRRREPHRYDNRCRNLSQREIDENLSASRPYVIRFKIDNSPIEVNDIIYGSSVFNSLNSEGDFIIVKSDGMPVYHLANVIDDHYMEISHVIRGFEWFTSTPKHLMLYKALNWSPPQFAHLPLLLSRLVYILVCRVNLNNYTANKHFSFLSYQFSSGGKLSKRSPEFSLIGSVHSLRKAGYMPSAVLNWLTSTGGGVCHDDSNEKGDFSNKWRPEFEFSELVSRFNLSNINRHNAHLSTDLLKICGQFHFDKAVNNALDYCIMHQKQSNQTTYKTPQILETIKEYLQSNVENLSIGKSQSAQNDLRVLKRLQLLKCRIHCLDDLVDPDNGFLFMWKSPDLATCEGVITKISIKIPLEDILRLFGCFVEEMNHILQKEQVNDSTDLNSDVITTSLQSVCERSGVERKTVLHLIRLGLIGFEVGPPVVELIQLLSIPEVTNRINNLKNFLIRNCSQSHEAL</sequence>
<evidence type="ECO:0000259" key="16">
    <source>
        <dbReference type="Pfam" id="PF19269"/>
    </source>
</evidence>
<dbReference type="EMBL" id="QMKO01002622">
    <property type="protein sequence ID" value="RTG82988.1"/>
    <property type="molecule type" value="Genomic_DNA"/>
</dbReference>
<reference evidence="17 18" key="1">
    <citation type="journal article" date="2019" name="PLoS Pathog.">
        <title>Genome sequence of the bovine parasite Schistosoma bovis Tanzania.</title>
        <authorList>
            <person name="Oey H."/>
            <person name="Zakrzewski M."/>
            <person name="Gobert G."/>
            <person name="Gravermann K."/>
            <person name="Stoye J."/>
            <person name="Jones M."/>
            <person name="Mcmanus D."/>
            <person name="Krause L."/>
        </authorList>
    </citation>
    <scope>NUCLEOTIDE SEQUENCE [LARGE SCALE GENOMIC DNA]</scope>
    <source>
        <strain evidence="17 18">TAN1997</strain>
    </source>
</reference>
<evidence type="ECO:0000313" key="18">
    <source>
        <dbReference type="Proteomes" id="UP000290809"/>
    </source>
</evidence>
<dbReference type="STRING" id="6184.A0A430Q5L1"/>
<dbReference type="PROSITE" id="PS00178">
    <property type="entry name" value="AA_TRNA_LIGASE_I"/>
    <property type="match status" value="1"/>
</dbReference>
<dbReference type="InterPro" id="IPR049940">
    <property type="entry name" value="GluQ/Sye"/>
</dbReference>
<evidence type="ECO:0000259" key="15">
    <source>
        <dbReference type="Pfam" id="PF00749"/>
    </source>
</evidence>
<dbReference type="InterPro" id="IPR045462">
    <property type="entry name" value="aa-tRNA-synth_I_cd-bd"/>
</dbReference>
<dbReference type="GO" id="GO:0000049">
    <property type="term" value="F:tRNA binding"/>
    <property type="evidence" value="ECO:0007669"/>
    <property type="project" value="InterPro"/>
</dbReference>
<dbReference type="InterPro" id="IPR014729">
    <property type="entry name" value="Rossmann-like_a/b/a_fold"/>
</dbReference>